<protein>
    <submittedName>
        <fullName evidence="1">Uncharacterized protein</fullName>
    </submittedName>
</protein>
<sequence>MILLPLWEGIFKVLNGPLLPSDQNMTKLFSKINLDTSVKLIECHQSLVLSIQKSTTGELEESKPKLWATPSSEDNSPHSAVMPMRLTFCFHA</sequence>
<keyword evidence="2" id="KW-1185">Reference proteome</keyword>
<gene>
    <name evidence="1" type="ORF">TNCT_264751</name>
</gene>
<reference evidence="1" key="1">
    <citation type="submission" date="2020-07" db="EMBL/GenBank/DDBJ databases">
        <title>Multicomponent nature underlies the extraordinary mechanical properties of spider dragline silk.</title>
        <authorList>
            <person name="Kono N."/>
            <person name="Nakamura H."/>
            <person name="Mori M."/>
            <person name="Yoshida Y."/>
            <person name="Ohtoshi R."/>
            <person name="Malay A.D."/>
            <person name="Moran D.A.P."/>
            <person name="Tomita M."/>
            <person name="Numata K."/>
            <person name="Arakawa K."/>
        </authorList>
    </citation>
    <scope>NUCLEOTIDE SEQUENCE</scope>
</reference>
<dbReference type="AlphaFoldDB" id="A0A8X6GGS4"/>
<dbReference type="EMBL" id="BMAO01005871">
    <property type="protein sequence ID" value="GFR04471.1"/>
    <property type="molecule type" value="Genomic_DNA"/>
</dbReference>
<accession>A0A8X6GGS4</accession>
<dbReference type="Proteomes" id="UP000887116">
    <property type="component" value="Unassembled WGS sequence"/>
</dbReference>
<organism evidence="1 2">
    <name type="scientific">Trichonephila clavata</name>
    <name type="common">Joro spider</name>
    <name type="synonym">Nephila clavata</name>
    <dbReference type="NCBI Taxonomy" id="2740835"/>
    <lineage>
        <taxon>Eukaryota</taxon>
        <taxon>Metazoa</taxon>
        <taxon>Ecdysozoa</taxon>
        <taxon>Arthropoda</taxon>
        <taxon>Chelicerata</taxon>
        <taxon>Arachnida</taxon>
        <taxon>Araneae</taxon>
        <taxon>Araneomorphae</taxon>
        <taxon>Entelegynae</taxon>
        <taxon>Araneoidea</taxon>
        <taxon>Nephilidae</taxon>
        <taxon>Trichonephila</taxon>
    </lineage>
</organism>
<evidence type="ECO:0000313" key="2">
    <source>
        <dbReference type="Proteomes" id="UP000887116"/>
    </source>
</evidence>
<comment type="caution">
    <text evidence="1">The sequence shown here is derived from an EMBL/GenBank/DDBJ whole genome shotgun (WGS) entry which is preliminary data.</text>
</comment>
<proteinExistence type="predicted"/>
<evidence type="ECO:0000313" key="1">
    <source>
        <dbReference type="EMBL" id="GFR04471.1"/>
    </source>
</evidence>
<name>A0A8X6GGS4_TRICU</name>